<sequence length="223" mass="24421">MVECKLVPNNDGTSSSGSNSNPEGSDNPASRFESPTQLEPTVEPLRMAHWCAEYQEAGLEPEAIEQILSPNVQTSCNCSYSSIQCCFSDWCTLMDIEPTEATAPAIINFLATQRIAHGWSVNTVLQYCSGILDLLLMEVHAMVQAHAGYKDYIDSILHDAIIILECGLVDIKPVLEAFCTTPAATLPDMLLACHICWLLGMLGLMRPADIQHIAADRICFETD</sequence>
<accession>A0A9W8CG25</accession>
<name>A0A9W8CG25_9FUNG</name>
<dbReference type="Proteomes" id="UP001145021">
    <property type="component" value="Unassembled WGS sequence"/>
</dbReference>
<comment type="caution">
    <text evidence="2">The sequence shown here is derived from an EMBL/GenBank/DDBJ whole genome shotgun (WGS) entry which is preliminary data.</text>
</comment>
<feature type="compositionally biased region" description="Low complexity" evidence="1">
    <location>
        <begin position="8"/>
        <end position="28"/>
    </location>
</feature>
<keyword evidence="3" id="KW-1185">Reference proteome</keyword>
<dbReference type="EMBL" id="JANBOH010000819">
    <property type="protein sequence ID" value="KAJ1641622.1"/>
    <property type="molecule type" value="Genomic_DNA"/>
</dbReference>
<protein>
    <submittedName>
        <fullName evidence="2">Uncharacterized protein</fullName>
    </submittedName>
</protein>
<feature type="region of interest" description="Disordered" evidence="1">
    <location>
        <begin position="1"/>
        <end position="35"/>
    </location>
</feature>
<evidence type="ECO:0000256" key="1">
    <source>
        <dbReference type="SAM" id="MobiDB-lite"/>
    </source>
</evidence>
<organism evidence="2 3">
    <name type="scientific">Coemansia asiatica</name>
    <dbReference type="NCBI Taxonomy" id="1052880"/>
    <lineage>
        <taxon>Eukaryota</taxon>
        <taxon>Fungi</taxon>
        <taxon>Fungi incertae sedis</taxon>
        <taxon>Zoopagomycota</taxon>
        <taxon>Kickxellomycotina</taxon>
        <taxon>Kickxellomycetes</taxon>
        <taxon>Kickxellales</taxon>
        <taxon>Kickxellaceae</taxon>
        <taxon>Coemansia</taxon>
    </lineage>
</organism>
<dbReference type="AlphaFoldDB" id="A0A9W8CG25"/>
<proteinExistence type="predicted"/>
<gene>
    <name evidence="2" type="ORF">LPJ64_006422</name>
</gene>
<evidence type="ECO:0000313" key="3">
    <source>
        <dbReference type="Proteomes" id="UP001145021"/>
    </source>
</evidence>
<evidence type="ECO:0000313" key="2">
    <source>
        <dbReference type="EMBL" id="KAJ1641622.1"/>
    </source>
</evidence>
<reference evidence="2" key="1">
    <citation type="submission" date="2022-07" db="EMBL/GenBank/DDBJ databases">
        <title>Phylogenomic reconstructions and comparative analyses of Kickxellomycotina fungi.</title>
        <authorList>
            <person name="Reynolds N.K."/>
            <person name="Stajich J.E."/>
            <person name="Barry K."/>
            <person name="Grigoriev I.V."/>
            <person name="Crous P."/>
            <person name="Smith M.E."/>
        </authorList>
    </citation>
    <scope>NUCLEOTIDE SEQUENCE</scope>
    <source>
        <strain evidence="2">NBRC 105413</strain>
    </source>
</reference>